<accession>A0A426YQF5</accession>
<evidence type="ECO:0000313" key="3">
    <source>
        <dbReference type="Proteomes" id="UP000287651"/>
    </source>
</evidence>
<feature type="compositionally biased region" description="Acidic residues" evidence="1">
    <location>
        <begin position="1"/>
        <end position="18"/>
    </location>
</feature>
<evidence type="ECO:0000256" key="1">
    <source>
        <dbReference type="SAM" id="MobiDB-lite"/>
    </source>
</evidence>
<comment type="caution">
    <text evidence="2">The sequence shown here is derived from an EMBL/GenBank/DDBJ whole genome shotgun (WGS) entry which is preliminary data.</text>
</comment>
<organism evidence="2 3">
    <name type="scientific">Ensete ventricosum</name>
    <name type="common">Abyssinian banana</name>
    <name type="synonym">Musa ensete</name>
    <dbReference type="NCBI Taxonomy" id="4639"/>
    <lineage>
        <taxon>Eukaryota</taxon>
        <taxon>Viridiplantae</taxon>
        <taxon>Streptophyta</taxon>
        <taxon>Embryophyta</taxon>
        <taxon>Tracheophyta</taxon>
        <taxon>Spermatophyta</taxon>
        <taxon>Magnoliopsida</taxon>
        <taxon>Liliopsida</taxon>
        <taxon>Zingiberales</taxon>
        <taxon>Musaceae</taxon>
        <taxon>Ensete</taxon>
    </lineage>
</organism>
<protein>
    <submittedName>
        <fullName evidence="2">Uncharacterized protein</fullName>
    </submittedName>
</protein>
<dbReference type="AlphaFoldDB" id="A0A426YQF5"/>
<dbReference type="EMBL" id="AMZH03010854">
    <property type="protein sequence ID" value="RRT53957.1"/>
    <property type="molecule type" value="Genomic_DNA"/>
</dbReference>
<sequence length="118" mass="12703">MEEELQEHEEEVADEEQQPVDMTMHALAGYGGARKGLLACGETIGATPARASPQGLAVHDEATGAAPAQKIAYVLDTIVPTLEEGASEDEIAHYVKYIDDSMLAKCYILVSMTPELQK</sequence>
<gene>
    <name evidence="2" type="ORF">B296_00000240</name>
</gene>
<name>A0A426YQF5_ENSVE</name>
<reference evidence="2 3" key="1">
    <citation type="journal article" date="2014" name="Agronomy (Basel)">
        <title>A Draft Genome Sequence for Ensete ventricosum, the Drought-Tolerant Tree Against Hunger.</title>
        <authorList>
            <person name="Harrison J."/>
            <person name="Moore K.A."/>
            <person name="Paszkiewicz K."/>
            <person name="Jones T."/>
            <person name="Grant M."/>
            <person name="Ambacheew D."/>
            <person name="Muzemil S."/>
            <person name="Studholme D.J."/>
        </authorList>
    </citation>
    <scope>NUCLEOTIDE SEQUENCE [LARGE SCALE GENOMIC DNA]</scope>
</reference>
<dbReference type="Proteomes" id="UP000287651">
    <property type="component" value="Unassembled WGS sequence"/>
</dbReference>
<proteinExistence type="predicted"/>
<evidence type="ECO:0000313" key="2">
    <source>
        <dbReference type="EMBL" id="RRT53957.1"/>
    </source>
</evidence>
<feature type="region of interest" description="Disordered" evidence="1">
    <location>
        <begin position="1"/>
        <end position="20"/>
    </location>
</feature>